<gene>
    <name evidence="2" type="ORF">J2Z79_001296</name>
</gene>
<comment type="caution">
    <text evidence="2">The sequence shown here is derived from an EMBL/GenBank/DDBJ whole genome shotgun (WGS) entry which is preliminary data.</text>
</comment>
<evidence type="ECO:0000313" key="3">
    <source>
        <dbReference type="Proteomes" id="UP001519289"/>
    </source>
</evidence>
<protein>
    <submittedName>
        <fullName evidence="2">Uncharacterized protein</fullName>
    </submittedName>
</protein>
<evidence type="ECO:0000256" key="1">
    <source>
        <dbReference type="SAM" id="MobiDB-lite"/>
    </source>
</evidence>
<keyword evidence="3" id="KW-1185">Reference proteome</keyword>
<feature type="region of interest" description="Disordered" evidence="1">
    <location>
        <begin position="34"/>
        <end position="57"/>
    </location>
</feature>
<dbReference type="RefSeq" id="WP_209466053.1">
    <property type="nucleotide sequence ID" value="NZ_JAGGLG010000008.1"/>
</dbReference>
<reference evidence="2 3" key="1">
    <citation type="submission" date="2021-03" db="EMBL/GenBank/DDBJ databases">
        <title>Genomic Encyclopedia of Type Strains, Phase IV (KMG-IV): sequencing the most valuable type-strain genomes for metagenomic binning, comparative biology and taxonomic classification.</title>
        <authorList>
            <person name="Goeker M."/>
        </authorList>
    </citation>
    <scope>NUCLEOTIDE SEQUENCE [LARGE SCALE GENOMIC DNA]</scope>
    <source>
        <strain evidence="2 3">DSM 27138</strain>
    </source>
</reference>
<sequence>MIWLLMCLAVIAIAWFMYAPRFGRNETLIPMGDPAPRGDTAWEEGTGRGDGVLTGDAHPAHAYETGAHATGAFPISAEQPGASGFDAYVAAADGGDAGGVPDGLAKD</sequence>
<accession>A0ABS4JSE6</accession>
<dbReference type="Proteomes" id="UP001519289">
    <property type="component" value="Unassembled WGS sequence"/>
</dbReference>
<proteinExistence type="predicted"/>
<organism evidence="2 3">
    <name type="scientific">Symbiobacterium terraclitae</name>
    <dbReference type="NCBI Taxonomy" id="557451"/>
    <lineage>
        <taxon>Bacteria</taxon>
        <taxon>Bacillati</taxon>
        <taxon>Bacillota</taxon>
        <taxon>Clostridia</taxon>
        <taxon>Eubacteriales</taxon>
        <taxon>Symbiobacteriaceae</taxon>
        <taxon>Symbiobacterium</taxon>
    </lineage>
</organism>
<evidence type="ECO:0000313" key="2">
    <source>
        <dbReference type="EMBL" id="MBP2017910.1"/>
    </source>
</evidence>
<name>A0ABS4JSE6_9FIRM</name>
<dbReference type="EMBL" id="JAGGLG010000008">
    <property type="protein sequence ID" value="MBP2017910.1"/>
    <property type="molecule type" value="Genomic_DNA"/>
</dbReference>